<dbReference type="InterPro" id="IPR036388">
    <property type="entry name" value="WH-like_DNA-bd_sf"/>
</dbReference>
<feature type="region of interest" description="Disordered" evidence="1">
    <location>
        <begin position="1"/>
        <end position="243"/>
    </location>
</feature>
<feature type="domain" description="IRF tryptophan pentad repeat" evidence="2">
    <location>
        <begin position="242"/>
        <end position="368"/>
    </location>
</feature>
<feature type="compositionally biased region" description="Pro residues" evidence="1">
    <location>
        <begin position="93"/>
        <end position="113"/>
    </location>
</feature>
<sequence>MGRLSRAPGRREGQALLRAAGSNAREPSGGKGAARGHVPPLIPPTRAKSPREAARAQQEARWPRAMHPPVGATGARSPRGRRQAAWARDGPGPSIPVPILLPPGAPRFCPVPPGSAMGRERGDPGGGVGSPEGARGAPGGRGEVPRCPGQQRGAAGRAPRSTEAPGTVPAGGVPGAHRCPRCRPHPSRGRDAGGAAEEPKAASGKTKAKVPDAPSLSPPRRAPEGTAGPGRARGSMAEPGSPMRLKEWLIAQIDSGRYPGLRWEDGRRTLFRIPWKHAAKQDYRQQQDAALFRGTTYGEPSTAGTRPTATSSPGPRPTSPSRTSTTQVGAALAGLQPPVPPNPVLTPPPRPSPQTAGSTSASTTATCW</sequence>
<feature type="compositionally biased region" description="Low complexity" evidence="1">
    <location>
        <begin position="55"/>
        <end position="65"/>
    </location>
</feature>
<dbReference type="GO" id="GO:0005634">
    <property type="term" value="C:nucleus"/>
    <property type="evidence" value="ECO:0007669"/>
    <property type="project" value="TreeGrafter"/>
</dbReference>
<reference evidence="3" key="1">
    <citation type="submission" date="2018-09" db="EMBL/GenBank/DDBJ databases">
        <title>Common duck and Muscovy duck high density SNP chip.</title>
        <authorList>
            <person name="Vignal A."/>
            <person name="Thebault N."/>
            <person name="Warren W.C."/>
        </authorList>
    </citation>
    <scope>NUCLEOTIDE SEQUENCE [LARGE SCALE GENOMIC DNA]</scope>
</reference>
<dbReference type="PRINTS" id="PR00267">
    <property type="entry name" value="INTFRNREGFCT"/>
</dbReference>
<evidence type="ECO:0000259" key="2">
    <source>
        <dbReference type="PROSITE" id="PS51507"/>
    </source>
</evidence>
<dbReference type="GO" id="GO:0000981">
    <property type="term" value="F:DNA-binding transcription factor activity, RNA polymerase II-specific"/>
    <property type="evidence" value="ECO:0007669"/>
    <property type="project" value="TreeGrafter"/>
</dbReference>
<organism evidence="3 4">
    <name type="scientific">Cairina moschata</name>
    <name type="common">Muscovy duck</name>
    <dbReference type="NCBI Taxonomy" id="8855"/>
    <lineage>
        <taxon>Eukaryota</taxon>
        <taxon>Metazoa</taxon>
        <taxon>Chordata</taxon>
        <taxon>Craniata</taxon>
        <taxon>Vertebrata</taxon>
        <taxon>Euteleostomi</taxon>
        <taxon>Archelosauria</taxon>
        <taxon>Archosauria</taxon>
        <taxon>Dinosauria</taxon>
        <taxon>Saurischia</taxon>
        <taxon>Theropoda</taxon>
        <taxon>Coelurosauria</taxon>
        <taxon>Aves</taxon>
        <taxon>Neognathae</taxon>
        <taxon>Galloanserae</taxon>
        <taxon>Anseriformes</taxon>
        <taxon>Anatidae</taxon>
        <taxon>Anatinae</taxon>
        <taxon>Cairina</taxon>
    </lineage>
</organism>
<evidence type="ECO:0000256" key="1">
    <source>
        <dbReference type="SAM" id="MobiDB-lite"/>
    </source>
</evidence>
<dbReference type="InterPro" id="IPR036390">
    <property type="entry name" value="WH_DNA-bd_sf"/>
</dbReference>
<dbReference type="PANTHER" id="PTHR11949:SF24">
    <property type="entry name" value="INTERFERON REGULATORY FACTOR 9"/>
    <property type="match status" value="1"/>
</dbReference>
<feature type="compositionally biased region" description="Low complexity" evidence="1">
    <location>
        <begin position="164"/>
        <end position="177"/>
    </location>
</feature>
<dbReference type="Proteomes" id="UP000694556">
    <property type="component" value="Chromosome 21"/>
</dbReference>
<feature type="compositionally biased region" description="Gly residues" evidence="1">
    <location>
        <begin position="124"/>
        <end position="142"/>
    </location>
</feature>
<dbReference type="Gene3D" id="1.10.10.10">
    <property type="entry name" value="Winged helix-like DNA-binding domain superfamily/Winged helix DNA-binding domain"/>
    <property type="match status" value="1"/>
</dbReference>
<feature type="compositionally biased region" description="Basic residues" evidence="1">
    <location>
        <begin position="178"/>
        <end position="187"/>
    </location>
</feature>
<reference evidence="3" key="2">
    <citation type="submission" date="2025-08" db="UniProtKB">
        <authorList>
            <consortium name="Ensembl"/>
        </authorList>
    </citation>
    <scope>IDENTIFICATION</scope>
</reference>
<feature type="compositionally biased region" description="Low complexity" evidence="1">
    <location>
        <begin position="305"/>
        <end position="326"/>
    </location>
</feature>
<dbReference type="GO" id="GO:0000978">
    <property type="term" value="F:RNA polymerase II cis-regulatory region sequence-specific DNA binding"/>
    <property type="evidence" value="ECO:0007669"/>
    <property type="project" value="TreeGrafter"/>
</dbReference>
<proteinExistence type="predicted"/>
<dbReference type="Pfam" id="PF00605">
    <property type="entry name" value="IRF"/>
    <property type="match status" value="1"/>
</dbReference>
<dbReference type="SUPFAM" id="SSF46785">
    <property type="entry name" value="Winged helix' DNA-binding domain"/>
    <property type="match status" value="1"/>
</dbReference>
<dbReference type="InterPro" id="IPR001346">
    <property type="entry name" value="Interferon_reg_fact_DNA-bd_dom"/>
</dbReference>
<dbReference type="PANTHER" id="PTHR11949">
    <property type="entry name" value="INTERFERON REGULATORY FACTOR"/>
    <property type="match status" value="1"/>
</dbReference>
<dbReference type="SMART" id="SM00348">
    <property type="entry name" value="IRF"/>
    <property type="match status" value="1"/>
</dbReference>
<dbReference type="Ensembl" id="ENSCMMT00000020897.1">
    <property type="protein sequence ID" value="ENSCMMP00000019031.1"/>
    <property type="gene ID" value="ENSCMMG00000012015.1"/>
</dbReference>
<dbReference type="GO" id="GO:0002376">
    <property type="term" value="P:immune system process"/>
    <property type="evidence" value="ECO:0007669"/>
    <property type="project" value="TreeGrafter"/>
</dbReference>
<accession>A0A8C3GLT0</accession>
<protein>
    <recommendedName>
        <fullName evidence="2">IRF tryptophan pentad repeat domain-containing protein</fullName>
    </recommendedName>
</protein>
<feature type="compositionally biased region" description="Pro residues" evidence="1">
    <location>
        <begin position="337"/>
        <end position="352"/>
    </location>
</feature>
<evidence type="ECO:0000313" key="3">
    <source>
        <dbReference type="Ensembl" id="ENSCMMP00000019031.1"/>
    </source>
</evidence>
<reference evidence="3" key="3">
    <citation type="submission" date="2025-09" db="UniProtKB">
        <authorList>
            <consortium name="Ensembl"/>
        </authorList>
    </citation>
    <scope>IDENTIFICATION</scope>
</reference>
<dbReference type="PROSITE" id="PS51507">
    <property type="entry name" value="IRF_2"/>
    <property type="match status" value="1"/>
</dbReference>
<feature type="region of interest" description="Disordered" evidence="1">
    <location>
        <begin position="279"/>
        <end position="368"/>
    </location>
</feature>
<name>A0A8C3GLT0_CAIMO</name>
<dbReference type="AlphaFoldDB" id="A0A8C3GLT0"/>
<evidence type="ECO:0000313" key="4">
    <source>
        <dbReference type="Proteomes" id="UP000694556"/>
    </source>
</evidence>
<keyword evidence="4" id="KW-1185">Reference proteome</keyword>
<feature type="compositionally biased region" description="Low complexity" evidence="1">
    <location>
        <begin position="353"/>
        <end position="368"/>
    </location>
</feature>